<dbReference type="Proteomes" id="UP000050437">
    <property type="component" value="Unassembled WGS sequence"/>
</dbReference>
<reference evidence="2 4" key="2">
    <citation type="submission" date="2018-10" db="EMBL/GenBank/DDBJ databases">
        <title>An outbreak of IMP-63 producing strain in France.</title>
        <authorList>
            <person name="Bour M."/>
            <person name="Liapis E."/>
            <person name="Plesiat P."/>
        </authorList>
    </citation>
    <scope>NUCLEOTIDE SEQUENCE [LARGE SCALE GENOMIC DNA]</scope>
    <source>
        <strain evidence="2 4">12917</strain>
    </source>
</reference>
<dbReference type="RefSeq" id="WP_054572654.1">
    <property type="nucleotide sequence ID" value="NZ_LKKS01000068.1"/>
</dbReference>
<dbReference type="Proteomes" id="UP000278162">
    <property type="component" value="Unassembled WGS sequence"/>
</dbReference>
<evidence type="ECO:0000313" key="1">
    <source>
        <dbReference type="EMBL" id="KPM65541.1"/>
    </source>
</evidence>
<accession>A0A0P7CTW7</accession>
<name>A0A0P7CTW7_PSEPU</name>
<reference evidence="1 3" key="1">
    <citation type="submission" date="2015-10" db="EMBL/GenBank/DDBJ databases">
        <title>Pseudomonas putida clinical strains.</title>
        <authorList>
            <person name="Molina L."/>
            <person name="Udaondo Z."/>
        </authorList>
    </citation>
    <scope>NUCLEOTIDE SEQUENCE [LARGE SCALE GENOMIC DNA]</scope>
    <source>
        <strain evidence="1 3">HB13667</strain>
    </source>
</reference>
<dbReference type="AlphaFoldDB" id="A0A0P7CTW7"/>
<dbReference type="EMBL" id="LKKS01000068">
    <property type="protein sequence ID" value="KPM65541.1"/>
    <property type="molecule type" value="Genomic_DNA"/>
</dbReference>
<evidence type="ECO:0000313" key="3">
    <source>
        <dbReference type="Proteomes" id="UP000050437"/>
    </source>
</evidence>
<dbReference type="EMBL" id="RJAI01000003">
    <property type="protein sequence ID" value="RNF93723.1"/>
    <property type="molecule type" value="Genomic_DNA"/>
</dbReference>
<evidence type="ECO:0000313" key="4">
    <source>
        <dbReference type="Proteomes" id="UP000278162"/>
    </source>
</evidence>
<gene>
    <name evidence="2" type="ORF">EFK07_03365</name>
    <name evidence="1" type="ORF">HB13667_11510</name>
</gene>
<evidence type="ECO:0000313" key="2">
    <source>
        <dbReference type="EMBL" id="RNF93723.1"/>
    </source>
</evidence>
<proteinExistence type="predicted"/>
<organism evidence="1 3">
    <name type="scientific">Pseudomonas putida</name>
    <name type="common">Arthrobacter siderocapsulatus</name>
    <dbReference type="NCBI Taxonomy" id="303"/>
    <lineage>
        <taxon>Bacteria</taxon>
        <taxon>Pseudomonadati</taxon>
        <taxon>Pseudomonadota</taxon>
        <taxon>Gammaproteobacteria</taxon>
        <taxon>Pseudomonadales</taxon>
        <taxon>Pseudomonadaceae</taxon>
        <taxon>Pseudomonas</taxon>
    </lineage>
</organism>
<sequence>MTNVIDLPTAPSVVVIDENYFEKFGDAALLLMCFERAADAVEVVEEGGGIHLRDDVHTGLMEACMALAVLFRRRTGHAAQQVSADHLEEQRRCLLSGEQPRLLIPVRPSPVKPLPATAFVGLSDLRLAQVAFNYATRVSDNIKDNSPQLVELDLAQTHSLDAMNALSTLISRLSSGAVTAMQDKPVSEVMINAPSPETLQ</sequence>
<protein>
    <submittedName>
        <fullName evidence="1">Uncharacterized protein</fullName>
    </submittedName>
</protein>
<comment type="caution">
    <text evidence="1">The sequence shown here is derived from an EMBL/GenBank/DDBJ whole genome shotgun (WGS) entry which is preliminary data.</text>
</comment>